<keyword evidence="2" id="KW-0813">Transport</keyword>
<dbReference type="PROSITE" id="PS50893">
    <property type="entry name" value="ABC_TRANSPORTER_2"/>
    <property type="match status" value="1"/>
</dbReference>
<feature type="domain" description="ABC transporter" evidence="8">
    <location>
        <begin position="52"/>
        <end position="273"/>
    </location>
</feature>
<comment type="caution">
    <text evidence="9">The sequence shown here is derived from an EMBL/GenBank/DDBJ whole genome shotgun (WGS) entry which is preliminary data.</text>
</comment>
<dbReference type="InterPro" id="IPR003593">
    <property type="entry name" value="AAA+_ATPase"/>
</dbReference>
<dbReference type="Gene3D" id="3.40.50.300">
    <property type="entry name" value="P-loop containing nucleotide triphosphate hydrolases"/>
    <property type="match status" value="1"/>
</dbReference>
<dbReference type="PANTHER" id="PTHR42788:SF17">
    <property type="entry name" value="ALIPHATIC SULFONATES IMPORT ATP-BINDING PROTEIN SSUB"/>
    <property type="match status" value="1"/>
</dbReference>
<evidence type="ECO:0000256" key="7">
    <source>
        <dbReference type="ARBA" id="ARBA00023136"/>
    </source>
</evidence>
<accession>A0A4Q7M9S4</accession>
<dbReference type="CDD" id="cd03293">
    <property type="entry name" value="ABC_NrtD_SsuB_transporters"/>
    <property type="match status" value="1"/>
</dbReference>
<dbReference type="InterPro" id="IPR003439">
    <property type="entry name" value="ABC_transporter-like_ATP-bd"/>
</dbReference>
<gene>
    <name evidence="9" type="ORF">EV679_3273</name>
</gene>
<dbReference type="Proteomes" id="UP000292039">
    <property type="component" value="Unassembled WGS sequence"/>
</dbReference>
<keyword evidence="3" id="KW-1003">Cell membrane</keyword>
<name>A0A4Q7M9S4_9BURK</name>
<dbReference type="PANTHER" id="PTHR42788">
    <property type="entry name" value="TAURINE IMPORT ATP-BINDING PROTEIN-RELATED"/>
    <property type="match status" value="1"/>
</dbReference>
<keyword evidence="7" id="KW-0472">Membrane</keyword>
<evidence type="ECO:0000256" key="6">
    <source>
        <dbReference type="ARBA" id="ARBA00022967"/>
    </source>
</evidence>
<evidence type="ECO:0000256" key="2">
    <source>
        <dbReference type="ARBA" id="ARBA00022448"/>
    </source>
</evidence>
<keyword evidence="6" id="KW-1278">Translocase</keyword>
<keyword evidence="5 9" id="KW-0067">ATP-binding</keyword>
<dbReference type="EMBL" id="SGWZ01000007">
    <property type="protein sequence ID" value="RZS64925.1"/>
    <property type="molecule type" value="Genomic_DNA"/>
</dbReference>
<proteinExistence type="inferred from homology"/>
<evidence type="ECO:0000256" key="1">
    <source>
        <dbReference type="ARBA" id="ARBA00005417"/>
    </source>
</evidence>
<evidence type="ECO:0000256" key="3">
    <source>
        <dbReference type="ARBA" id="ARBA00022475"/>
    </source>
</evidence>
<dbReference type="AlphaFoldDB" id="A0A4Q7M9S4"/>
<organism evidence="9 10">
    <name type="scientific">Kerstersia gyiorum</name>
    <dbReference type="NCBI Taxonomy" id="206506"/>
    <lineage>
        <taxon>Bacteria</taxon>
        <taxon>Pseudomonadati</taxon>
        <taxon>Pseudomonadota</taxon>
        <taxon>Betaproteobacteria</taxon>
        <taxon>Burkholderiales</taxon>
        <taxon>Alcaligenaceae</taxon>
        <taxon>Kerstersia</taxon>
    </lineage>
</organism>
<evidence type="ECO:0000259" key="8">
    <source>
        <dbReference type="PROSITE" id="PS50893"/>
    </source>
</evidence>
<dbReference type="SMART" id="SM00382">
    <property type="entry name" value="AAA"/>
    <property type="match status" value="1"/>
</dbReference>
<evidence type="ECO:0000256" key="4">
    <source>
        <dbReference type="ARBA" id="ARBA00022741"/>
    </source>
</evidence>
<dbReference type="InterPro" id="IPR027417">
    <property type="entry name" value="P-loop_NTPase"/>
</dbReference>
<dbReference type="InterPro" id="IPR017871">
    <property type="entry name" value="ABC_transporter-like_CS"/>
</dbReference>
<evidence type="ECO:0000313" key="10">
    <source>
        <dbReference type="Proteomes" id="UP000292039"/>
    </source>
</evidence>
<comment type="similarity">
    <text evidence="1">Belongs to the ABC transporter superfamily.</text>
</comment>
<dbReference type="GO" id="GO:0016887">
    <property type="term" value="F:ATP hydrolysis activity"/>
    <property type="evidence" value="ECO:0007669"/>
    <property type="project" value="InterPro"/>
</dbReference>
<dbReference type="SUPFAM" id="SSF52540">
    <property type="entry name" value="P-loop containing nucleoside triphosphate hydrolases"/>
    <property type="match status" value="1"/>
</dbReference>
<keyword evidence="4" id="KW-0547">Nucleotide-binding</keyword>
<dbReference type="InterPro" id="IPR050166">
    <property type="entry name" value="ABC_transporter_ATP-bind"/>
</dbReference>
<dbReference type="RefSeq" id="WP_202969538.1">
    <property type="nucleotide sequence ID" value="NZ_CBCSEB010000005.1"/>
</dbReference>
<dbReference type="GeneID" id="99727192"/>
<dbReference type="GO" id="GO:0005524">
    <property type="term" value="F:ATP binding"/>
    <property type="evidence" value="ECO:0007669"/>
    <property type="project" value="UniProtKB-KW"/>
</dbReference>
<reference evidence="9 10" key="1">
    <citation type="submission" date="2019-02" db="EMBL/GenBank/DDBJ databases">
        <title>Genomic Encyclopedia of Type Strains, Phase IV (KMG-IV): sequencing the most valuable type-strain genomes for metagenomic binning, comparative biology and taxonomic classification.</title>
        <authorList>
            <person name="Goeker M."/>
        </authorList>
    </citation>
    <scope>NUCLEOTIDE SEQUENCE [LARGE SCALE GENOMIC DNA]</scope>
    <source>
        <strain evidence="9 10">DSM 16618</strain>
    </source>
</reference>
<evidence type="ECO:0000313" key="9">
    <source>
        <dbReference type="EMBL" id="RZS64925.1"/>
    </source>
</evidence>
<sequence>MSSQPAFFPSFWRRLLPHSASAEPQAETGAARAPRQPAYDRTAAAAGQGLALSIRGLEKSFGSQAVIRTLDLEVGAGQFLAIVGRSGCGKSTLLRALASLETADGGQLQADGGSLRAQARNIRMMFQDSRLLPWLSVLDNIGLGLRGDWRPRARAALEEVGLTEHAGKWPAQLSGGQRQRVALARALIHRPRLLLLDEPLGALDALTRLEMQALVEKIWQTHAFTVLLVTHEVEEAVALGDRVVLMDGGQVALDLAVPLPRPRARGNPAFVALRETVLDRVLQKT</sequence>
<protein>
    <submittedName>
        <fullName evidence="9">Sulfonate transport system ATP-binding protein</fullName>
    </submittedName>
</protein>
<dbReference type="PROSITE" id="PS00211">
    <property type="entry name" value="ABC_TRANSPORTER_1"/>
    <property type="match status" value="1"/>
</dbReference>
<evidence type="ECO:0000256" key="5">
    <source>
        <dbReference type="ARBA" id="ARBA00022840"/>
    </source>
</evidence>
<dbReference type="Pfam" id="PF00005">
    <property type="entry name" value="ABC_tran"/>
    <property type="match status" value="1"/>
</dbReference>